<dbReference type="SUPFAM" id="SSF56059">
    <property type="entry name" value="Glutathione synthetase ATP-binding domain-like"/>
    <property type="match status" value="1"/>
</dbReference>
<feature type="compositionally biased region" description="Polar residues" evidence="2">
    <location>
        <begin position="94"/>
        <end position="103"/>
    </location>
</feature>
<comment type="caution">
    <text evidence="4">The sequence shown here is derived from an EMBL/GenBank/DDBJ whole genome shotgun (WGS) entry which is preliminary data.</text>
</comment>
<evidence type="ECO:0000313" key="4">
    <source>
        <dbReference type="EMBL" id="CAJ1387864.1"/>
    </source>
</evidence>
<protein>
    <recommendedName>
        <fullName evidence="3">ATP-grasp domain-containing protein</fullName>
    </recommendedName>
</protein>
<evidence type="ECO:0000256" key="2">
    <source>
        <dbReference type="SAM" id="MobiDB-lite"/>
    </source>
</evidence>
<dbReference type="AlphaFoldDB" id="A0AA36IJF2"/>
<dbReference type="GO" id="GO:0046872">
    <property type="term" value="F:metal ion binding"/>
    <property type="evidence" value="ECO:0007669"/>
    <property type="project" value="InterPro"/>
</dbReference>
<feature type="region of interest" description="Disordered" evidence="2">
    <location>
        <begin position="50"/>
        <end position="110"/>
    </location>
</feature>
<keyword evidence="5" id="KW-1185">Reference proteome</keyword>
<dbReference type="InterPro" id="IPR038752">
    <property type="entry name" value="IQCH"/>
</dbReference>
<gene>
    <name evidence="4" type="ORF">EVOR1521_LOCUS13849</name>
</gene>
<dbReference type="EMBL" id="CAUJNA010001591">
    <property type="protein sequence ID" value="CAJ1387864.1"/>
    <property type="molecule type" value="Genomic_DNA"/>
</dbReference>
<dbReference type="InterPro" id="IPR056855">
    <property type="entry name" value="ATP-grasp_IQCH"/>
</dbReference>
<dbReference type="PANTHER" id="PTHR14465">
    <property type="entry name" value="IQ DOMAIN-CONTAINING PROTEIN H"/>
    <property type="match status" value="1"/>
</dbReference>
<dbReference type="PROSITE" id="PS50975">
    <property type="entry name" value="ATP_GRASP"/>
    <property type="match status" value="1"/>
</dbReference>
<dbReference type="PANTHER" id="PTHR14465:SF0">
    <property type="entry name" value="IQ DOMAIN-CONTAINING PROTEIN H"/>
    <property type="match status" value="1"/>
</dbReference>
<dbReference type="Pfam" id="PF24923">
    <property type="entry name" value="ATP-grasp_IQCH"/>
    <property type="match status" value="2"/>
</dbReference>
<keyword evidence="1" id="KW-0547">Nucleotide-binding</keyword>
<feature type="domain" description="ATP-grasp" evidence="3">
    <location>
        <begin position="279"/>
        <end position="516"/>
    </location>
</feature>
<sequence>MGQHQGDDQAGDDPVLRIIDQIGRLAPDQLDRVRRAVFFGSNANLKDLDRSAFIMNRPSSPRGRPGNASPKERSPTGKQAAQVGYPIDEDTGVHSHQPSPSSRQLKRTVSDTDHPIDVLLREKGNNTERYLVVVSSLSLDWKELVKIPGVSNYELRLLWHLFFLRSSKMHVVMCTSQYIPEALIKYYLSYLPGNVDLEEARSRLTTICCNDHSAGSVTQKLLTRRRTLERIKNAINPETAAMTCFNSTDAEVELAKELGVPLFGTDTQGAFWGTKTGNRQIFREAGIPHPDGSYDEIYDELSLAKEILALLRRNPTAQKVMVKLNDSFSGEGNAVLRVDKDLAAAAKGTDEVAVPAILEKLHSSLEYVAPGLTWARYYSQFQSLGGVCEAFIEGAADAKTSPSCQAFLSGAGVRILGTHEQMLNGQIYTGCKFPAFQEYSADLITETLKIGKEMIRHEVVGYISVDFVSVRQDDGSYKHWAIEINVRMGGTTLPIMTLNLLCESGALNDRTSEFIASDGKPRYYIASDTLRKPCYKGLVIEDLLDIIKRHSAEIEWNCRPEAPETGAIFHLVTLLSELGKCGLVCVGRTREEAEQIFGRVKEILDNEVEAEAEISLVVEGDSSDMLS</sequence>
<name>A0AA36IJF2_9DINO</name>
<dbReference type="InterPro" id="IPR011761">
    <property type="entry name" value="ATP-grasp"/>
</dbReference>
<accession>A0AA36IJF2</accession>
<reference evidence="4" key="1">
    <citation type="submission" date="2023-08" db="EMBL/GenBank/DDBJ databases">
        <authorList>
            <person name="Chen Y."/>
            <person name="Shah S."/>
            <person name="Dougan E. K."/>
            <person name="Thang M."/>
            <person name="Chan C."/>
        </authorList>
    </citation>
    <scope>NUCLEOTIDE SEQUENCE</scope>
</reference>
<evidence type="ECO:0000256" key="1">
    <source>
        <dbReference type="PROSITE-ProRule" id="PRU00409"/>
    </source>
</evidence>
<evidence type="ECO:0000259" key="3">
    <source>
        <dbReference type="PROSITE" id="PS50975"/>
    </source>
</evidence>
<evidence type="ECO:0000313" key="5">
    <source>
        <dbReference type="Proteomes" id="UP001178507"/>
    </source>
</evidence>
<proteinExistence type="predicted"/>
<dbReference type="GO" id="GO:0005524">
    <property type="term" value="F:ATP binding"/>
    <property type="evidence" value="ECO:0007669"/>
    <property type="project" value="UniProtKB-UniRule"/>
</dbReference>
<dbReference type="Gene3D" id="3.30.470.20">
    <property type="entry name" value="ATP-grasp fold, B domain"/>
    <property type="match status" value="1"/>
</dbReference>
<organism evidence="4 5">
    <name type="scientific">Effrenium voratum</name>
    <dbReference type="NCBI Taxonomy" id="2562239"/>
    <lineage>
        <taxon>Eukaryota</taxon>
        <taxon>Sar</taxon>
        <taxon>Alveolata</taxon>
        <taxon>Dinophyceae</taxon>
        <taxon>Suessiales</taxon>
        <taxon>Symbiodiniaceae</taxon>
        <taxon>Effrenium</taxon>
    </lineage>
</organism>
<dbReference type="Proteomes" id="UP001178507">
    <property type="component" value="Unassembled WGS sequence"/>
</dbReference>
<keyword evidence="1" id="KW-0067">ATP-binding</keyword>